<evidence type="ECO:0000313" key="3">
    <source>
        <dbReference type="EMBL" id="CAB4693894.1"/>
    </source>
</evidence>
<accession>A0A6J6PBZ1</accession>
<proteinExistence type="predicted"/>
<dbReference type="EMBL" id="CAEZXK010000045">
    <property type="protein sequence ID" value="CAB4693894.1"/>
    <property type="molecule type" value="Genomic_DNA"/>
</dbReference>
<name>A0A6J6PBZ1_9ZZZZ</name>
<dbReference type="InterPro" id="IPR007329">
    <property type="entry name" value="FMN-bd"/>
</dbReference>
<evidence type="ECO:0000259" key="2">
    <source>
        <dbReference type="SMART" id="SM00900"/>
    </source>
</evidence>
<sequence length="172" mass="17518">MRASTKTAISAITFGVLSLTYNIGEQTPLTSHSFSAPSNTSLPSATATQSTPGAPVLTPTPVETSAAKPTTTVPPVVVVKPTVPAVAAAKTVDGSVVQSGYGKVQVQVTKSAGKITDVTMLLANATDGRSAAFSYLIQYAIDANSSNFANLSGATYTSEAFKKSLDAALAKF</sequence>
<dbReference type="GO" id="GO:0016020">
    <property type="term" value="C:membrane"/>
    <property type="evidence" value="ECO:0007669"/>
    <property type="project" value="InterPro"/>
</dbReference>
<dbReference type="Pfam" id="PF04205">
    <property type="entry name" value="FMN_bind"/>
    <property type="match status" value="1"/>
</dbReference>
<dbReference type="AlphaFoldDB" id="A0A6J6PBZ1"/>
<dbReference type="SMART" id="SM00900">
    <property type="entry name" value="FMN_bind"/>
    <property type="match status" value="1"/>
</dbReference>
<dbReference type="Gene3D" id="3.90.1010.20">
    <property type="match status" value="1"/>
</dbReference>
<reference evidence="3" key="1">
    <citation type="submission" date="2020-05" db="EMBL/GenBank/DDBJ databases">
        <authorList>
            <person name="Chiriac C."/>
            <person name="Salcher M."/>
            <person name="Ghai R."/>
            <person name="Kavagutti S V."/>
        </authorList>
    </citation>
    <scope>NUCLEOTIDE SEQUENCE</scope>
</reference>
<dbReference type="GO" id="GO:0010181">
    <property type="term" value="F:FMN binding"/>
    <property type="evidence" value="ECO:0007669"/>
    <property type="project" value="InterPro"/>
</dbReference>
<evidence type="ECO:0000256" key="1">
    <source>
        <dbReference type="SAM" id="MobiDB-lite"/>
    </source>
</evidence>
<organism evidence="3">
    <name type="scientific">freshwater metagenome</name>
    <dbReference type="NCBI Taxonomy" id="449393"/>
    <lineage>
        <taxon>unclassified sequences</taxon>
        <taxon>metagenomes</taxon>
        <taxon>ecological metagenomes</taxon>
    </lineage>
</organism>
<feature type="domain" description="FMN-binding" evidence="2">
    <location>
        <begin position="100"/>
        <end position="172"/>
    </location>
</feature>
<feature type="region of interest" description="Disordered" evidence="1">
    <location>
        <begin position="31"/>
        <end position="58"/>
    </location>
</feature>
<gene>
    <name evidence="3" type="ORF">UFOPK2370_01131</name>
</gene>
<protein>
    <submittedName>
        <fullName evidence="3">Unannotated protein</fullName>
    </submittedName>
</protein>
<feature type="compositionally biased region" description="Polar residues" evidence="1">
    <location>
        <begin position="31"/>
        <end position="52"/>
    </location>
</feature>